<proteinExistence type="predicted"/>
<evidence type="ECO:0000313" key="3">
    <source>
        <dbReference type="Proteomes" id="UP000192368"/>
    </source>
</evidence>
<dbReference type="EMBL" id="FWWR01000011">
    <property type="protein sequence ID" value="SMB90119.1"/>
    <property type="molecule type" value="Genomic_DNA"/>
</dbReference>
<dbReference type="InterPro" id="IPR002611">
    <property type="entry name" value="IstB_ATP-bd"/>
</dbReference>
<keyword evidence="2" id="KW-0067">ATP-binding</keyword>
<feature type="domain" description="AAA+ ATPase" evidence="1">
    <location>
        <begin position="108"/>
        <end position="243"/>
    </location>
</feature>
<reference evidence="3" key="1">
    <citation type="submission" date="2017-04" db="EMBL/GenBank/DDBJ databases">
        <authorList>
            <person name="Varghese N."/>
            <person name="Submissions S."/>
        </authorList>
    </citation>
    <scope>NUCLEOTIDE SEQUENCE [LARGE SCALE GENOMIC DNA]</scope>
    <source>
        <strain evidence="3">DSM 20463</strain>
    </source>
</reference>
<dbReference type="InterPro" id="IPR003593">
    <property type="entry name" value="AAA+_ATPase"/>
</dbReference>
<dbReference type="PANTHER" id="PTHR30050">
    <property type="entry name" value="CHROMOSOMAL REPLICATION INITIATOR PROTEIN DNAA"/>
    <property type="match status" value="1"/>
</dbReference>
<gene>
    <name evidence="2" type="ORF">SAMN00017477_1575</name>
</gene>
<name>A0A1W1V9P6_PEPAS</name>
<dbReference type="PANTHER" id="PTHR30050:SF4">
    <property type="entry name" value="ATP-BINDING PROTEIN RV3427C IN INSERTION SEQUENCE-RELATED"/>
    <property type="match status" value="1"/>
</dbReference>
<dbReference type="NCBIfam" id="NF005992">
    <property type="entry name" value="PRK08116.1"/>
    <property type="match status" value="1"/>
</dbReference>
<dbReference type="GO" id="GO:0005524">
    <property type="term" value="F:ATP binding"/>
    <property type="evidence" value="ECO:0007669"/>
    <property type="project" value="InterPro"/>
</dbReference>
<keyword evidence="2" id="KW-0547">Nucleotide-binding</keyword>
<dbReference type="OrthoDB" id="9770694at2"/>
<dbReference type="RefSeq" id="WP_084231139.1">
    <property type="nucleotide sequence ID" value="NZ_FWWR01000011.1"/>
</dbReference>
<keyword evidence="2" id="KW-0378">Hydrolase</keyword>
<protein>
    <submittedName>
        <fullName evidence="2">Phage DNA replication protein (Predicted replicative helicase loader)</fullName>
    </submittedName>
</protein>
<dbReference type="CDD" id="cd00009">
    <property type="entry name" value="AAA"/>
    <property type="match status" value="1"/>
</dbReference>
<dbReference type="GO" id="GO:0006260">
    <property type="term" value="P:DNA replication"/>
    <property type="evidence" value="ECO:0007669"/>
    <property type="project" value="TreeGrafter"/>
</dbReference>
<dbReference type="SMART" id="SM00382">
    <property type="entry name" value="AAA"/>
    <property type="match status" value="1"/>
</dbReference>
<organism evidence="2 3">
    <name type="scientific">Peptoniphilus asaccharolyticus DSM 20463</name>
    <dbReference type="NCBI Taxonomy" id="573058"/>
    <lineage>
        <taxon>Bacteria</taxon>
        <taxon>Bacillati</taxon>
        <taxon>Bacillota</taxon>
        <taxon>Tissierellia</taxon>
        <taxon>Tissierellales</taxon>
        <taxon>Peptoniphilaceae</taxon>
        <taxon>Peptoniphilus</taxon>
    </lineage>
</organism>
<evidence type="ECO:0000313" key="2">
    <source>
        <dbReference type="EMBL" id="SMB90119.1"/>
    </source>
</evidence>
<sequence>MLVLDGYEPPEIEVIYKDGRKYLKTFLFDEYRELPCMTEEEEREWEDEQRRAKHYEEHKEIEKLKLNSMIDDKFKENRFEKFEITKENEYFYNLTMAYAKNYNKVLKDNTGLILYGPPGVGKSFMSFCIANYLLDNGMSVIAMTSNALIAKIKEVSGFGSSEESKFIKNIQKAKLLIIDDLGGEHNSEWAKSKLYEIIDARYRSGRPLIITTNLNLKQLKDHLTGKDGMDRSVSRIKEMCKALEVNIRPIREKKANYRQQSFDDVIGKNAN</sequence>
<dbReference type="Gene3D" id="3.40.50.300">
    <property type="entry name" value="P-loop containing nucleotide triphosphate hydrolases"/>
    <property type="match status" value="1"/>
</dbReference>
<dbReference type="STRING" id="573058.SAMN00017477_1575"/>
<dbReference type="AlphaFoldDB" id="A0A1W1V9P6"/>
<dbReference type="Pfam" id="PF01695">
    <property type="entry name" value="IstB_IS21"/>
    <property type="match status" value="1"/>
</dbReference>
<keyword evidence="3" id="KW-1185">Reference proteome</keyword>
<dbReference type="GO" id="GO:0004386">
    <property type="term" value="F:helicase activity"/>
    <property type="evidence" value="ECO:0007669"/>
    <property type="project" value="UniProtKB-KW"/>
</dbReference>
<evidence type="ECO:0000259" key="1">
    <source>
        <dbReference type="SMART" id="SM00382"/>
    </source>
</evidence>
<dbReference type="Proteomes" id="UP000192368">
    <property type="component" value="Unassembled WGS sequence"/>
</dbReference>
<dbReference type="SUPFAM" id="SSF52540">
    <property type="entry name" value="P-loop containing nucleoside triphosphate hydrolases"/>
    <property type="match status" value="1"/>
</dbReference>
<accession>A0A1W1V9P6</accession>
<keyword evidence="2" id="KW-0347">Helicase</keyword>
<dbReference type="InterPro" id="IPR027417">
    <property type="entry name" value="P-loop_NTPase"/>
</dbReference>